<dbReference type="RefSeq" id="WP_146407143.1">
    <property type="nucleotide sequence ID" value="NZ_SJPU01000002.1"/>
</dbReference>
<proteinExistence type="predicted"/>
<name>A0A5C6BWQ1_9BACT</name>
<feature type="transmembrane region" description="Helical" evidence="1">
    <location>
        <begin position="6"/>
        <end position="24"/>
    </location>
</feature>
<keyword evidence="1" id="KW-0472">Membrane</keyword>
<keyword evidence="3" id="KW-1185">Reference proteome</keyword>
<sequence length="61" mass="6591">MLAIDLLGFTSLALVVGLVIGYRIGKARGAADGDARCRDSEHRMKEMQSQVKQLLGVNDDS</sequence>
<accession>A0A5C6BWQ1</accession>
<keyword evidence="1" id="KW-0812">Transmembrane</keyword>
<evidence type="ECO:0000313" key="3">
    <source>
        <dbReference type="Proteomes" id="UP000319908"/>
    </source>
</evidence>
<organism evidence="2 3">
    <name type="scientific">Allorhodopirellula heiligendammensis</name>
    <dbReference type="NCBI Taxonomy" id="2714739"/>
    <lineage>
        <taxon>Bacteria</taxon>
        <taxon>Pseudomonadati</taxon>
        <taxon>Planctomycetota</taxon>
        <taxon>Planctomycetia</taxon>
        <taxon>Pirellulales</taxon>
        <taxon>Pirellulaceae</taxon>
        <taxon>Allorhodopirellula</taxon>
    </lineage>
</organism>
<dbReference type="EMBL" id="SJPU01000002">
    <property type="protein sequence ID" value="TWU15214.1"/>
    <property type="molecule type" value="Genomic_DNA"/>
</dbReference>
<evidence type="ECO:0000313" key="2">
    <source>
        <dbReference type="EMBL" id="TWU15214.1"/>
    </source>
</evidence>
<dbReference type="AlphaFoldDB" id="A0A5C6BWQ1"/>
<dbReference type="Proteomes" id="UP000319908">
    <property type="component" value="Unassembled WGS sequence"/>
</dbReference>
<keyword evidence="1" id="KW-1133">Transmembrane helix</keyword>
<reference evidence="2 3" key="1">
    <citation type="journal article" date="2020" name="Antonie Van Leeuwenhoek">
        <title>Rhodopirellula heiligendammensis sp. nov., Rhodopirellula pilleata sp. nov., and Rhodopirellula solitaria sp. nov. isolated from natural or artificial marine surfaces in Northern Germany and California, USA, and emended description of the genus Rhodopirellula.</title>
        <authorList>
            <person name="Kallscheuer N."/>
            <person name="Wiegand S."/>
            <person name="Jogler M."/>
            <person name="Boedeker C."/>
            <person name="Peeters S.H."/>
            <person name="Rast P."/>
            <person name="Heuer A."/>
            <person name="Jetten M.S.M."/>
            <person name="Rohde M."/>
            <person name="Jogler C."/>
        </authorList>
    </citation>
    <scope>NUCLEOTIDE SEQUENCE [LARGE SCALE GENOMIC DNA]</scope>
    <source>
        <strain evidence="2 3">Poly21</strain>
    </source>
</reference>
<evidence type="ECO:0000256" key="1">
    <source>
        <dbReference type="SAM" id="Phobius"/>
    </source>
</evidence>
<comment type="caution">
    <text evidence="2">The sequence shown here is derived from an EMBL/GenBank/DDBJ whole genome shotgun (WGS) entry which is preliminary data.</text>
</comment>
<gene>
    <name evidence="2" type="ORF">Poly21_24080</name>
</gene>
<protein>
    <submittedName>
        <fullName evidence="2">Uncharacterized protein</fullName>
    </submittedName>
</protein>